<dbReference type="PANTHER" id="PTHR19303:SF74">
    <property type="entry name" value="POGO TRANSPOSABLE ELEMENT WITH KRAB DOMAIN"/>
    <property type="match status" value="1"/>
</dbReference>
<evidence type="ECO:0000259" key="1">
    <source>
        <dbReference type="Pfam" id="PF03184"/>
    </source>
</evidence>
<dbReference type="PaxDb" id="67767-A0A0J7MXF1"/>
<sequence>MDKNGRLMIGAPPQSIAIPHESGWMNGDIFLQWLQNFKQHVQPSKENPILLILDGHASHKELTVIEYARKNHIYMLSTPPHTTHKLQPLDRTFFKPFKSAYASASAVWMRQNPGARITDYDIAALVDSSFTKAARLEIAQNGFKCTKIYPFNREIFSDIVFLPASMTDVAQEPVSSFTENNANQSSTSRITQLTSEPAPSISTADLLEQLSPLPDASKKRLIRRSRKTQKNEILTFSPCKNDPVAKNKATKVKKLKTKKIFKLSPIKIVVKIQNVSYVEKLLKKTGSNAINAKIGLTKLALTLTHQIFITIVTFAKPKNA</sequence>
<name>A0A0J7MXF1_LASNI</name>
<dbReference type="Proteomes" id="UP000036403">
    <property type="component" value="Unassembled WGS sequence"/>
</dbReference>
<dbReference type="GO" id="GO:0003677">
    <property type="term" value="F:DNA binding"/>
    <property type="evidence" value="ECO:0007669"/>
    <property type="project" value="TreeGrafter"/>
</dbReference>
<evidence type="ECO:0000313" key="2">
    <source>
        <dbReference type="EMBL" id="KMQ85085.1"/>
    </source>
</evidence>
<dbReference type="InterPro" id="IPR004875">
    <property type="entry name" value="DDE_SF_endonuclease_dom"/>
</dbReference>
<dbReference type="GO" id="GO:0005634">
    <property type="term" value="C:nucleus"/>
    <property type="evidence" value="ECO:0007669"/>
    <property type="project" value="TreeGrafter"/>
</dbReference>
<dbReference type="Pfam" id="PF03184">
    <property type="entry name" value="DDE_1"/>
    <property type="match status" value="1"/>
</dbReference>
<keyword evidence="3" id="KW-1185">Reference proteome</keyword>
<comment type="caution">
    <text evidence="2">The sequence shown here is derived from an EMBL/GenBank/DDBJ whole genome shotgun (WGS) entry which is preliminary data.</text>
</comment>
<proteinExistence type="predicted"/>
<dbReference type="InterPro" id="IPR050863">
    <property type="entry name" value="CenT-Element_Derived"/>
</dbReference>
<dbReference type="OrthoDB" id="8195605at2759"/>
<dbReference type="STRING" id="67767.A0A0J7MXF1"/>
<protein>
    <submittedName>
        <fullName evidence="2">Jerky-like protein</fullName>
    </submittedName>
</protein>
<dbReference type="EMBL" id="LBMM01014670">
    <property type="protein sequence ID" value="KMQ85085.1"/>
    <property type="molecule type" value="Genomic_DNA"/>
</dbReference>
<reference evidence="2 3" key="1">
    <citation type="submission" date="2015-04" db="EMBL/GenBank/DDBJ databases">
        <title>Lasius niger genome sequencing.</title>
        <authorList>
            <person name="Konorov E.A."/>
            <person name="Nikitin M.A."/>
            <person name="Kirill M.V."/>
            <person name="Chang P."/>
        </authorList>
    </citation>
    <scope>NUCLEOTIDE SEQUENCE [LARGE SCALE GENOMIC DNA]</scope>
    <source>
        <tissue evidence="2">Whole</tissue>
    </source>
</reference>
<gene>
    <name evidence="2" type="ORF">RF55_16584</name>
</gene>
<evidence type="ECO:0000313" key="3">
    <source>
        <dbReference type="Proteomes" id="UP000036403"/>
    </source>
</evidence>
<accession>A0A0J7MXF1</accession>
<dbReference type="PANTHER" id="PTHR19303">
    <property type="entry name" value="TRANSPOSON"/>
    <property type="match status" value="1"/>
</dbReference>
<dbReference type="AlphaFoldDB" id="A0A0J7MXF1"/>
<organism evidence="2 3">
    <name type="scientific">Lasius niger</name>
    <name type="common">Black garden ant</name>
    <dbReference type="NCBI Taxonomy" id="67767"/>
    <lineage>
        <taxon>Eukaryota</taxon>
        <taxon>Metazoa</taxon>
        <taxon>Ecdysozoa</taxon>
        <taxon>Arthropoda</taxon>
        <taxon>Hexapoda</taxon>
        <taxon>Insecta</taxon>
        <taxon>Pterygota</taxon>
        <taxon>Neoptera</taxon>
        <taxon>Endopterygota</taxon>
        <taxon>Hymenoptera</taxon>
        <taxon>Apocrita</taxon>
        <taxon>Aculeata</taxon>
        <taxon>Formicoidea</taxon>
        <taxon>Formicidae</taxon>
        <taxon>Formicinae</taxon>
        <taxon>Lasius</taxon>
        <taxon>Lasius</taxon>
    </lineage>
</organism>
<feature type="domain" description="DDE-1" evidence="1">
    <location>
        <begin position="20"/>
        <end position="109"/>
    </location>
</feature>